<accession>A0ABS5L3N4</accession>
<dbReference type="InterPro" id="IPR052064">
    <property type="entry name" value="Mito_IMP1_subunit"/>
</dbReference>
<protein>
    <submittedName>
        <fullName evidence="5">Nickel-type superoxide dismutase maturation protease</fullName>
    </submittedName>
</protein>
<dbReference type="PANTHER" id="PTHR12383:SF16">
    <property type="entry name" value="MITOCHONDRIAL INNER MEMBRANE PROTEASE SUBUNIT 1"/>
    <property type="match status" value="1"/>
</dbReference>
<dbReference type="InterPro" id="IPR014124">
    <property type="entry name" value="Pept_S26A_Sod_Ni_maturase"/>
</dbReference>
<dbReference type="PANTHER" id="PTHR12383">
    <property type="entry name" value="PROTEASE FAMILY S26 MITOCHONDRIAL INNER MEMBRANE PROTEASE-RELATED"/>
    <property type="match status" value="1"/>
</dbReference>
<dbReference type="Pfam" id="PF00717">
    <property type="entry name" value="Peptidase_S24"/>
    <property type="match status" value="1"/>
</dbReference>
<keyword evidence="6" id="KW-1185">Reference proteome</keyword>
<reference evidence="5 6" key="1">
    <citation type="submission" date="2020-02" db="EMBL/GenBank/DDBJ databases">
        <title>Acidophilic actinobacteria isolated from forest soil.</title>
        <authorList>
            <person name="Golinska P."/>
        </authorList>
    </citation>
    <scope>NUCLEOTIDE SEQUENCE [LARGE SCALE GENOMIC DNA]</scope>
    <source>
        <strain evidence="5 6">NL8</strain>
    </source>
</reference>
<comment type="subcellular location">
    <subcellularLocation>
        <location evidence="1">Endomembrane system</location>
    </subcellularLocation>
</comment>
<evidence type="ECO:0000256" key="2">
    <source>
        <dbReference type="ARBA" id="ARBA00022801"/>
    </source>
</evidence>
<dbReference type="GO" id="GO:0008233">
    <property type="term" value="F:peptidase activity"/>
    <property type="evidence" value="ECO:0007669"/>
    <property type="project" value="UniProtKB-KW"/>
</dbReference>
<evidence type="ECO:0000259" key="4">
    <source>
        <dbReference type="Pfam" id="PF00717"/>
    </source>
</evidence>
<keyword evidence="2" id="KW-0378">Hydrolase</keyword>
<keyword evidence="3" id="KW-0472">Membrane</keyword>
<proteinExistence type="predicted"/>
<dbReference type="CDD" id="cd06530">
    <property type="entry name" value="S26_SPase_I"/>
    <property type="match status" value="1"/>
</dbReference>
<dbReference type="RefSeq" id="WP_212019045.1">
    <property type="nucleotide sequence ID" value="NZ_JAAFYZ010000222.1"/>
</dbReference>
<evidence type="ECO:0000313" key="6">
    <source>
        <dbReference type="Proteomes" id="UP000730482"/>
    </source>
</evidence>
<dbReference type="InterPro" id="IPR036286">
    <property type="entry name" value="LexA/Signal_pep-like_sf"/>
</dbReference>
<dbReference type="NCBIfam" id="TIGR02754">
    <property type="entry name" value="sod_Ni_protease"/>
    <property type="match status" value="1"/>
</dbReference>
<dbReference type="GO" id="GO:0006508">
    <property type="term" value="P:proteolysis"/>
    <property type="evidence" value="ECO:0007669"/>
    <property type="project" value="UniProtKB-KW"/>
</dbReference>
<dbReference type="EMBL" id="JAAFYZ010000222">
    <property type="protein sequence ID" value="MBS2552958.1"/>
    <property type="molecule type" value="Genomic_DNA"/>
</dbReference>
<comment type="caution">
    <text evidence="5">The sequence shown here is derived from an EMBL/GenBank/DDBJ whole genome shotgun (WGS) entry which is preliminary data.</text>
</comment>
<dbReference type="Gene3D" id="2.10.109.10">
    <property type="entry name" value="Umud Fragment, subunit A"/>
    <property type="match status" value="1"/>
</dbReference>
<gene>
    <name evidence="5" type="primary">sodX</name>
    <name evidence="5" type="ORF">KGQ19_39505</name>
</gene>
<organism evidence="5 6">
    <name type="scientific">Catenulispora pinistramenti</name>
    <dbReference type="NCBI Taxonomy" id="2705254"/>
    <lineage>
        <taxon>Bacteria</taxon>
        <taxon>Bacillati</taxon>
        <taxon>Actinomycetota</taxon>
        <taxon>Actinomycetes</taxon>
        <taxon>Catenulisporales</taxon>
        <taxon>Catenulisporaceae</taxon>
        <taxon>Catenulispora</taxon>
    </lineage>
</organism>
<sequence length="122" mass="13221">MRSATGPGTARWSVLRVTGPSMAPALRDGDFVLARRIGPERIRAGDVVVARHPGRADGLLVIKRAARRVGAGWWLLGDNDFVTSDSREFGAVPEAAVLARAVLRLRDPCRIARIPSKDQVLD</sequence>
<dbReference type="InterPro" id="IPR019533">
    <property type="entry name" value="Peptidase_S26"/>
</dbReference>
<name>A0ABS5L3N4_9ACTN</name>
<dbReference type="InterPro" id="IPR015927">
    <property type="entry name" value="Peptidase_S24_S26A/B/C"/>
</dbReference>
<evidence type="ECO:0000256" key="3">
    <source>
        <dbReference type="ARBA" id="ARBA00023136"/>
    </source>
</evidence>
<evidence type="ECO:0000313" key="5">
    <source>
        <dbReference type="EMBL" id="MBS2552958.1"/>
    </source>
</evidence>
<dbReference type="SUPFAM" id="SSF51306">
    <property type="entry name" value="LexA/Signal peptidase"/>
    <property type="match status" value="1"/>
</dbReference>
<dbReference type="Proteomes" id="UP000730482">
    <property type="component" value="Unassembled WGS sequence"/>
</dbReference>
<evidence type="ECO:0000256" key="1">
    <source>
        <dbReference type="ARBA" id="ARBA00004308"/>
    </source>
</evidence>
<keyword evidence="5" id="KW-0645">Protease</keyword>
<feature type="domain" description="Peptidase S24/S26A/S26B/S26C" evidence="4">
    <location>
        <begin position="14"/>
        <end position="80"/>
    </location>
</feature>